<evidence type="ECO:0000259" key="3">
    <source>
        <dbReference type="PROSITE" id="PS50878"/>
    </source>
</evidence>
<name>A0ABC9YJV9_GRUJA</name>
<dbReference type="EMBL" id="BAAFJT010000363">
    <property type="protein sequence ID" value="GAB0210359.1"/>
    <property type="molecule type" value="Genomic_DNA"/>
</dbReference>
<comment type="similarity">
    <text evidence="1">Belongs to the beta type-B retroviral polymerase family. HERV class-II K(HML-2) pol subfamily.</text>
</comment>
<dbReference type="Pfam" id="PF00078">
    <property type="entry name" value="RVT_1"/>
    <property type="match status" value="1"/>
</dbReference>
<dbReference type="AlphaFoldDB" id="A0ABC9YJV9"/>
<evidence type="ECO:0000256" key="1">
    <source>
        <dbReference type="ARBA" id="ARBA00010879"/>
    </source>
</evidence>
<evidence type="ECO:0000313" key="4">
    <source>
        <dbReference type="EMBL" id="GAB0210359.1"/>
    </source>
</evidence>
<dbReference type="FunFam" id="3.30.70.270:FF:000020">
    <property type="entry name" value="Transposon Tf2-6 polyprotein-like Protein"/>
    <property type="match status" value="1"/>
</dbReference>
<reference evidence="4 5" key="1">
    <citation type="submission" date="2024-06" db="EMBL/GenBank/DDBJ databases">
        <title>The draft genome of Grus japonensis, version 3.</title>
        <authorList>
            <person name="Nabeshima K."/>
            <person name="Suzuki S."/>
            <person name="Onuma M."/>
        </authorList>
    </citation>
    <scope>NUCLEOTIDE SEQUENCE [LARGE SCALE GENOMIC DNA]</scope>
    <source>
        <strain evidence="4 5">451A</strain>
    </source>
</reference>
<dbReference type="SUPFAM" id="SSF56672">
    <property type="entry name" value="DNA/RNA polymerases"/>
    <property type="match status" value="1"/>
</dbReference>
<evidence type="ECO:0000256" key="2">
    <source>
        <dbReference type="ARBA" id="ARBA00012180"/>
    </source>
</evidence>
<evidence type="ECO:0000313" key="5">
    <source>
        <dbReference type="Proteomes" id="UP001623348"/>
    </source>
</evidence>
<dbReference type="Gene3D" id="3.30.70.270">
    <property type="match status" value="2"/>
</dbReference>
<organism evidence="4 5">
    <name type="scientific">Grus japonensis</name>
    <name type="common">Japanese crane</name>
    <name type="synonym">Red-crowned crane</name>
    <dbReference type="NCBI Taxonomy" id="30415"/>
    <lineage>
        <taxon>Eukaryota</taxon>
        <taxon>Metazoa</taxon>
        <taxon>Chordata</taxon>
        <taxon>Craniata</taxon>
        <taxon>Vertebrata</taxon>
        <taxon>Euteleostomi</taxon>
        <taxon>Archelosauria</taxon>
        <taxon>Archosauria</taxon>
        <taxon>Dinosauria</taxon>
        <taxon>Saurischia</taxon>
        <taxon>Theropoda</taxon>
        <taxon>Coelurosauria</taxon>
        <taxon>Aves</taxon>
        <taxon>Neognathae</taxon>
        <taxon>Neoaves</taxon>
        <taxon>Gruiformes</taxon>
        <taxon>Gruidae</taxon>
        <taxon>Grus</taxon>
    </lineage>
</organism>
<protein>
    <recommendedName>
        <fullName evidence="2">ribonuclease H</fullName>
        <ecNumber evidence="2">3.1.26.4</ecNumber>
    </recommendedName>
</protein>
<dbReference type="PANTHER" id="PTHR33064:SF29">
    <property type="entry name" value="PEPTIDASE A2 DOMAIN-CONTAINING PROTEIN-RELATED"/>
    <property type="match status" value="1"/>
</dbReference>
<gene>
    <name evidence="4" type="ORF">GRJ2_003501700</name>
</gene>
<dbReference type="InterPro" id="IPR000477">
    <property type="entry name" value="RT_dom"/>
</dbReference>
<accession>A0ABC9YJV9</accession>
<dbReference type="InterPro" id="IPR051320">
    <property type="entry name" value="Viral_Replic_Matur_Polypro"/>
</dbReference>
<dbReference type="Proteomes" id="UP001623348">
    <property type="component" value="Unassembled WGS sequence"/>
</dbReference>
<dbReference type="Gene3D" id="3.10.10.10">
    <property type="entry name" value="HIV Type 1 Reverse Transcriptase, subunit A, domain 1"/>
    <property type="match status" value="1"/>
</dbReference>
<dbReference type="EC" id="3.1.26.4" evidence="2"/>
<dbReference type="InterPro" id="IPR043502">
    <property type="entry name" value="DNA/RNA_pol_sf"/>
</dbReference>
<dbReference type="InterPro" id="IPR043128">
    <property type="entry name" value="Rev_trsase/Diguanyl_cyclase"/>
</dbReference>
<feature type="domain" description="Reverse transcriptase" evidence="3">
    <location>
        <begin position="1"/>
        <end position="140"/>
    </location>
</feature>
<keyword evidence="5" id="KW-1185">Reference proteome</keyword>
<dbReference type="GO" id="GO:0004523">
    <property type="term" value="F:RNA-DNA hybrid ribonuclease activity"/>
    <property type="evidence" value="ECO:0007669"/>
    <property type="project" value="UniProtKB-EC"/>
</dbReference>
<dbReference type="PROSITE" id="PS50878">
    <property type="entry name" value="RT_POL"/>
    <property type="match status" value="1"/>
</dbReference>
<dbReference type="PANTHER" id="PTHR33064">
    <property type="entry name" value="POL PROTEIN"/>
    <property type="match status" value="1"/>
</dbReference>
<comment type="caution">
    <text evidence="4">The sequence shown here is derived from an EMBL/GenBank/DDBJ whole genome shotgun (WGS) entry which is preliminary data.</text>
</comment>
<sequence>MSAAMPDMLELQYELESKAAKWYATIDIANAFFSVPLAAECRPQFAFTWRGVQYTWNRLPQGWKHSPTICHGLIQTALEKGEAPEHLQYIDEIIIWSNTAAEVSEKGKKIIQIFLKAVFSIKQSKVKGPAQEIQFLGIKWQDGCCQIPMDVINKRAARSPPTNKKETQAFLGVVGFWRMHIPNYSLIVSPLYHVTQKKNEFKWGPEQRQAFEQIKQEIVHAVALGPVRAGQDVKKVLYIADGANGPTWSLWQKAPGETRGQPLGFWSWGYRGSKARYTPTEKAG</sequence>
<proteinExistence type="inferred from homology"/>